<sequence length="215" mass="22169">MVKLAIIQALAIVFLVLIRPNYGQISNLCSTAMLQSFNSCMNFVTNVGNNGNSSPTSDCCDSLKSLMSSGRDCLCLIVTGGVPFRVPINRSIAASLPKACRKDGVPIECKAMGSPLPAPGPTTDLPGGPPQGANPRSPWLPEPNTPGSDGGGGGGGGGDGSSFTPPGIMTPDNEPQFPMTPPGVRPDLSVAKSSSKSFFLLPFSGAIIMAFFMYS</sequence>
<reference evidence="2" key="1">
    <citation type="journal article" date="2023" name="Nat. Plants">
        <title>Single-cell RNA sequencing provides a high-resolution roadmap for understanding the multicellular compartmentation of specialized metabolism.</title>
        <authorList>
            <person name="Sun S."/>
            <person name="Shen X."/>
            <person name="Li Y."/>
            <person name="Li Y."/>
            <person name="Wang S."/>
            <person name="Li R."/>
            <person name="Zhang H."/>
            <person name="Shen G."/>
            <person name="Guo B."/>
            <person name="Wei J."/>
            <person name="Xu J."/>
            <person name="St-Pierre B."/>
            <person name="Chen S."/>
            <person name="Sun C."/>
        </authorList>
    </citation>
    <scope>NUCLEOTIDE SEQUENCE [LARGE SCALE GENOMIC DNA]</scope>
</reference>
<keyword evidence="2" id="KW-1185">Reference proteome</keyword>
<dbReference type="EMBL" id="CM044708">
    <property type="protein sequence ID" value="KAI5649192.1"/>
    <property type="molecule type" value="Genomic_DNA"/>
</dbReference>
<evidence type="ECO:0000313" key="2">
    <source>
        <dbReference type="Proteomes" id="UP001060085"/>
    </source>
</evidence>
<accession>A0ACB9ZNB2</accession>
<dbReference type="Proteomes" id="UP001060085">
    <property type="component" value="Linkage Group LG08"/>
</dbReference>
<organism evidence="1 2">
    <name type="scientific">Catharanthus roseus</name>
    <name type="common">Madagascar periwinkle</name>
    <name type="synonym">Vinca rosea</name>
    <dbReference type="NCBI Taxonomy" id="4058"/>
    <lineage>
        <taxon>Eukaryota</taxon>
        <taxon>Viridiplantae</taxon>
        <taxon>Streptophyta</taxon>
        <taxon>Embryophyta</taxon>
        <taxon>Tracheophyta</taxon>
        <taxon>Spermatophyta</taxon>
        <taxon>Magnoliopsida</taxon>
        <taxon>eudicotyledons</taxon>
        <taxon>Gunneridae</taxon>
        <taxon>Pentapetalae</taxon>
        <taxon>asterids</taxon>
        <taxon>lamiids</taxon>
        <taxon>Gentianales</taxon>
        <taxon>Apocynaceae</taxon>
        <taxon>Rauvolfioideae</taxon>
        <taxon>Vinceae</taxon>
        <taxon>Catharanthinae</taxon>
        <taxon>Catharanthus</taxon>
    </lineage>
</organism>
<comment type="caution">
    <text evidence="1">The sequence shown here is derived from an EMBL/GenBank/DDBJ whole genome shotgun (WGS) entry which is preliminary data.</text>
</comment>
<evidence type="ECO:0000313" key="1">
    <source>
        <dbReference type="EMBL" id="KAI5649192.1"/>
    </source>
</evidence>
<protein>
    <submittedName>
        <fullName evidence="1">Uncharacterized protein</fullName>
    </submittedName>
</protein>
<name>A0ACB9ZNB2_CATRO</name>
<proteinExistence type="predicted"/>
<gene>
    <name evidence="1" type="ORF">M9H77_35197</name>
</gene>